<proteinExistence type="predicted"/>
<feature type="transmembrane region" description="Helical" evidence="6">
    <location>
        <begin position="362"/>
        <end position="383"/>
    </location>
</feature>
<dbReference type="Proteomes" id="UP001519460">
    <property type="component" value="Unassembled WGS sequence"/>
</dbReference>
<evidence type="ECO:0000313" key="9">
    <source>
        <dbReference type="Proteomes" id="UP001519460"/>
    </source>
</evidence>
<evidence type="ECO:0000259" key="7">
    <source>
        <dbReference type="Pfam" id="PF13906"/>
    </source>
</evidence>
<feature type="transmembrane region" description="Helical" evidence="6">
    <location>
        <begin position="702"/>
        <end position="723"/>
    </location>
</feature>
<gene>
    <name evidence="8" type="ORF">BaRGS_00010790</name>
</gene>
<feature type="transmembrane region" description="Helical" evidence="6">
    <location>
        <begin position="162"/>
        <end position="186"/>
    </location>
</feature>
<evidence type="ECO:0000256" key="6">
    <source>
        <dbReference type="SAM" id="Phobius"/>
    </source>
</evidence>
<feature type="transmembrane region" description="Helical" evidence="6">
    <location>
        <begin position="411"/>
        <end position="430"/>
    </location>
</feature>
<dbReference type="InterPro" id="IPR002293">
    <property type="entry name" value="AA/rel_permease1"/>
</dbReference>
<evidence type="ECO:0000256" key="3">
    <source>
        <dbReference type="ARBA" id="ARBA00022989"/>
    </source>
</evidence>
<dbReference type="Pfam" id="PF13906">
    <property type="entry name" value="AA_permease_C"/>
    <property type="match status" value="1"/>
</dbReference>
<feature type="compositionally biased region" description="Basic and acidic residues" evidence="5">
    <location>
        <begin position="540"/>
        <end position="550"/>
    </location>
</feature>
<feature type="transmembrane region" description="Helical" evidence="6">
    <location>
        <begin position="315"/>
        <end position="342"/>
    </location>
</feature>
<dbReference type="Pfam" id="PF13520">
    <property type="entry name" value="AA_permease_2"/>
    <property type="match status" value="1"/>
</dbReference>
<feature type="transmembrane region" description="Helical" evidence="6">
    <location>
        <begin position="729"/>
        <end position="753"/>
    </location>
</feature>
<feature type="region of interest" description="Disordered" evidence="5">
    <location>
        <begin position="35"/>
        <end position="78"/>
    </location>
</feature>
<comment type="caution">
    <text evidence="8">The sequence shown here is derived from an EMBL/GenBank/DDBJ whole genome shotgun (WGS) entry which is preliminary data.</text>
</comment>
<dbReference type="AlphaFoldDB" id="A0ABD0LG23"/>
<dbReference type="PANTHER" id="PTHR43243">
    <property type="entry name" value="INNER MEMBRANE TRANSPORTER YGJI-RELATED"/>
    <property type="match status" value="1"/>
</dbReference>
<feature type="transmembrane region" description="Helical" evidence="6">
    <location>
        <begin position="206"/>
        <end position="230"/>
    </location>
</feature>
<feature type="region of interest" description="Disordered" evidence="5">
    <location>
        <begin position="466"/>
        <end position="497"/>
    </location>
</feature>
<feature type="transmembrane region" description="Helical" evidence="6">
    <location>
        <begin position="120"/>
        <end position="141"/>
    </location>
</feature>
<name>A0ABD0LG23_9CAEN</name>
<dbReference type="GO" id="GO:0016020">
    <property type="term" value="C:membrane"/>
    <property type="evidence" value="ECO:0007669"/>
    <property type="project" value="UniProtKB-SubCell"/>
</dbReference>
<dbReference type="InterPro" id="IPR029485">
    <property type="entry name" value="CAT_C"/>
</dbReference>
<feature type="transmembrane region" description="Helical" evidence="6">
    <location>
        <begin position="242"/>
        <end position="261"/>
    </location>
</feature>
<feature type="transmembrane region" description="Helical" evidence="6">
    <location>
        <begin position="765"/>
        <end position="783"/>
    </location>
</feature>
<keyword evidence="9" id="KW-1185">Reference proteome</keyword>
<reference evidence="8 9" key="1">
    <citation type="journal article" date="2023" name="Sci. Data">
        <title>Genome assembly of the Korean intertidal mud-creeper Batillaria attramentaria.</title>
        <authorList>
            <person name="Patra A.K."/>
            <person name="Ho P.T."/>
            <person name="Jun S."/>
            <person name="Lee S.J."/>
            <person name="Kim Y."/>
            <person name="Won Y.J."/>
        </authorList>
    </citation>
    <scope>NUCLEOTIDE SEQUENCE [LARGE SCALE GENOMIC DNA]</scope>
    <source>
        <strain evidence="8">Wonlab-2016</strain>
    </source>
</reference>
<comment type="subcellular location">
    <subcellularLocation>
        <location evidence="1">Membrane</location>
        <topology evidence="1">Multi-pass membrane protein</topology>
    </subcellularLocation>
</comment>
<evidence type="ECO:0000256" key="2">
    <source>
        <dbReference type="ARBA" id="ARBA00022692"/>
    </source>
</evidence>
<evidence type="ECO:0000256" key="4">
    <source>
        <dbReference type="ARBA" id="ARBA00023136"/>
    </source>
</evidence>
<evidence type="ECO:0000313" key="8">
    <source>
        <dbReference type="EMBL" id="KAK7497919.1"/>
    </source>
</evidence>
<feature type="compositionally biased region" description="Basic and acidic residues" evidence="5">
    <location>
        <begin position="618"/>
        <end position="629"/>
    </location>
</feature>
<dbReference type="Gene3D" id="1.20.1740.10">
    <property type="entry name" value="Amino acid/polyamine transporter I"/>
    <property type="match status" value="2"/>
</dbReference>
<protein>
    <recommendedName>
        <fullName evidence="7">Cationic amino acid transporter C-terminal domain-containing protein</fullName>
    </recommendedName>
</protein>
<feature type="transmembrane region" description="Helical" evidence="6">
    <location>
        <begin position="90"/>
        <end position="114"/>
    </location>
</feature>
<evidence type="ECO:0000256" key="1">
    <source>
        <dbReference type="ARBA" id="ARBA00004141"/>
    </source>
</evidence>
<dbReference type="EMBL" id="JACVVK020000054">
    <property type="protein sequence ID" value="KAK7497919.1"/>
    <property type="molecule type" value="Genomic_DNA"/>
</dbReference>
<feature type="region of interest" description="Disordered" evidence="5">
    <location>
        <begin position="515"/>
        <end position="632"/>
    </location>
</feature>
<organism evidence="8 9">
    <name type="scientific">Batillaria attramentaria</name>
    <dbReference type="NCBI Taxonomy" id="370345"/>
    <lineage>
        <taxon>Eukaryota</taxon>
        <taxon>Metazoa</taxon>
        <taxon>Spiralia</taxon>
        <taxon>Lophotrochozoa</taxon>
        <taxon>Mollusca</taxon>
        <taxon>Gastropoda</taxon>
        <taxon>Caenogastropoda</taxon>
        <taxon>Sorbeoconcha</taxon>
        <taxon>Cerithioidea</taxon>
        <taxon>Batillariidae</taxon>
        <taxon>Batillaria</taxon>
    </lineage>
</organism>
<feature type="domain" description="Cationic amino acid transporter C-terminal" evidence="7">
    <location>
        <begin position="763"/>
        <end position="813"/>
    </location>
</feature>
<feature type="transmembrane region" description="Helical" evidence="6">
    <location>
        <begin position="789"/>
        <end position="808"/>
    </location>
</feature>
<dbReference type="PANTHER" id="PTHR43243:SF17">
    <property type="entry name" value="CATIONIC AMINO ACID TRANSPORTER-RELATED"/>
    <property type="match status" value="1"/>
</dbReference>
<feature type="compositionally biased region" description="Basic and acidic residues" evidence="5">
    <location>
        <begin position="475"/>
        <end position="488"/>
    </location>
</feature>
<feature type="compositionally biased region" description="Basic residues" evidence="5">
    <location>
        <begin position="573"/>
        <end position="582"/>
    </location>
</feature>
<sequence>MTKKNTAQKGQNWCPNVSPIMTKLNDVISRITRRHSQASLQQQHVKKETAGSKHKPASVSNGTIHSSEEEEGGYESDQPHMKPCLTTFDLVSLGVGSCLGTGMYLTAGLVASTMAGPGGVVSLFVAGLFSILTGLCYAELAGLCPKTSGSAYMYAYITLGELAAFVIGWGLVVEYVIGTAAGAVALSETLSSLSNDYLETIMEHGARALGLPKLDLVAAAICLLLTLLLASGAEMSAKVNNVLNISNMAVLLFFVVASLVMGTKQNWVIGGFFPFGLTGIVRAVPTCYFAYIGFDTVAATGEEAQDPSKSIPRSILLSIAINCVAYVVVISCLTFCLPFYMLHHDTAMTDVFPQLNFAAGKYIVAVGAVSGEFAATFGSMFPLPRVLSAMAGDGLVFRQLSKICPKRRTPVRATLVSGFVAMVMSTFFDLELLIELVLIGTLLAYVLVTFALLFMRYVIRERDPDSFKPVSVSRSARESREQRGESESQLKPLLEDSDSDEEVLTVYRRQFNSLRNKSTMRRPDLPPIKEATTTSDDSDREQFKLQESKHFSTKAHFSDPETSFTKSAASVKRNPRHSKRTKQSLSQHSTVLRSILSKFSAKPSTDDRPLLEDSEEESTIHELPAKEKSAGVLQGATTTPVLKRYEELIEHPEYGGDLVSSVRLMESSDSQRLENVHTRPTSWLRVVTDFADRISRSPQKTISVLAAAYGVGILLCSLVSVHWTNMADGSIIALGILGVLSAILVVLVAIICFMRENPKGEEFRAPLVPALPVLVALFNIHLMTSLSPITWLLFALWMFFGLCIYFFYGMHHSSAAGDHVTSRDHVTYERVSLTEVALTKDTELSDSDDGDISRGGD</sequence>
<evidence type="ECO:0000256" key="5">
    <source>
        <dbReference type="SAM" id="MobiDB-lite"/>
    </source>
</evidence>
<keyword evidence="2 6" id="KW-0812">Transmembrane</keyword>
<accession>A0ABD0LG23</accession>
<keyword evidence="3 6" id="KW-1133">Transmembrane helix</keyword>
<feature type="transmembrane region" description="Helical" evidence="6">
    <location>
        <begin position="267"/>
        <end position="294"/>
    </location>
</feature>
<feature type="compositionally biased region" description="Polar residues" evidence="5">
    <location>
        <begin position="583"/>
        <end position="592"/>
    </location>
</feature>
<keyword evidence="4 6" id="KW-0472">Membrane</keyword>
<feature type="transmembrane region" description="Helical" evidence="6">
    <location>
        <begin position="436"/>
        <end position="459"/>
    </location>
</feature>